<evidence type="ECO:0000256" key="7">
    <source>
        <dbReference type="SAM" id="Phobius"/>
    </source>
</evidence>
<dbReference type="AlphaFoldDB" id="A0A318EPJ5"/>
<feature type="transmembrane region" description="Helical" evidence="7">
    <location>
        <begin position="738"/>
        <end position="764"/>
    </location>
</feature>
<feature type="transmembrane region" description="Helical" evidence="7">
    <location>
        <begin position="304"/>
        <end position="330"/>
    </location>
</feature>
<organism evidence="9 10">
    <name type="scientific">Lachnotalea glycerini</name>
    <dbReference type="NCBI Taxonomy" id="1763509"/>
    <lineage>
        <taxon>Bacteria</taxon>
        <taxon>Bacillati</taxon>
        <taxon>Bacillota</taxon>
        <taxon>Clostridia</taxon>
        <taxon>Lachnospirales</taxon>
        <taxon>Lachnospiraceae</taxon>
        <taxon>Lachnotalea</taxon>
    </lineage>
</organism>
<evidence type="ECO:0000256" key="6">
    <source>
        <dbReference type="ARBA" id="ARBA00038076"/>
    </source>
</evidence>
<protein>
    <submittedName>
        <fullName evidence="9">Putative ABC transport system permease protein</fullName>
    </submittedName>
</protein>
<evidence type="ECO:0000256" key="2">
    <source>
        <dbReference type="ARBA" id="ARBA00022475"/>
    </source>
</evidence>
<feature type="domain" description="ABC3 transporter permease C-terminal" evidence="8">
    <location>
        <begin position="696"/>
        <end position="809"/>
    </location>
</feature>
<dbReference type="PANTHER" id="PTHR30572:SF4">
    <property type="entry name" value="ABC TRANSPORTER PERMEASE YTRF"/>
    <property type="match status" value="1"/>
</dbReference>
<evidence type="ECO:0000259" key="8">
    <source>
        <dbReference type="Pfam" id="PF02687"/>
    </source>
</evidence>
<dbReference type="PANTHER" id="PTHR30572">
    <property type="entry name" value="MEMBRANE COMPONENT OF TRANSPORTER-RELATED"/>
    <property type="match status" value="1"/>
</dbReference>
<feature type="transmembrane region" description="Helical" evidence="7">
    <location>
        <begin position="258"/>
        <end position="283"/>
    </location>
</feature>
<keyword evidence="2" id="KW-1003">Cell membrane</keyword>
<feature type="transmembrane region" description="Helical" evidence="7">
    <location>
        <begin position="358"/>
        <end position="378"/>
    </location>
</feature>
<comment type="subcellular location">
    <subcellularLocation>
        <location evidence="1">Cell membrane</location>
        <topology evidence="1">Multi-pass membrane protein</topology>
    </subcellularLocation>
</comment>
<evidence type="ECO:0000256" key="4">
    <source>
        <dbReference type="ARBA" id="ARBA00022989"/>
    </source>
</evidence>
<feature type="transmembrane region" description="Helical" evidence="7">
    <location>
        <begin position="21"/>
        <end position="41"/>
    </location>
</feature>
<dbReference type="RefSeq" id="WP_110290487.1">
    <property type="nucleotide sequence ID" value="NZ_QICS01000002.1"/>
</dbReference>
<proteinExistence type="inferred from homology"/>
<comment type="caution">
    <text evidence="9">The sequence shown here is derived from an EMBL/GenBank/DDBJ whole genome shotgun (WGS) entry which is preliminary data.</text>
</comment>
<feature type="domain" description="ABC3 transporter permease C-terminal" evidence="8">
    <location>
        <begin position="263"/>
        <end position="389"/>
    </location>
</feature>
<reference evidence="9 10" key="1">
    <citation type="submission" date="2018-05" db="EMBL/GenBank/DDBJ databases">
        <title>Genomic Encyclopedia of Type Strains, Phase IV (KMG-IV): sequencing the most valuable type-strain genomes for metagenomic binning, comparative biology and taxonomic classification.</title>
        <authorList>
            <person name="Goeker M."/>
        </authorList>
    </citation>
    <scope>NUCLEOTIDE SEQUENCE [LARGE SCALE GENOMIC DNA]</scope>
    <source>
        <strain evidence="9 10">DSM 28816</strain>
    </source>
</reference>
<accession>A0A318EPJ5</accession>
<dbReference type="GO" id="GO:0005886">
    <property type="term" value="C:plasma membrane"/>
    <property type="evidence" value="ECO:0007669"/>
    <property type="project" value="UniProtKB-SubCell"/>
</dbReference>
<dbReference type="InterPro" id="IPR050250">
    <property type="entry name" value="Macrolide_Exporter_MacB"/>
</dbReference>
<feature type="transmembrane region" description="Helical" evidence="7">
    <location>
        <begin position="427"/>
        <end position="448"/>
    </location>
</feature>
<dbReference type="GO" id="GO:0022857">
    <property type="term" value="F:transmembrane transporter activity"/>
    <property type="evidence" value="ECO:0007669"/>
    <property type="project" value="TreeGrafter"/>
</dbReference>
<comment type="similarity">
    <text evidence="6">Belongs to the ABC-4 integral membrane protein family.</text>
</comment>
<gene>
    <name evidence="9" type="ORF">C8E03_102159</name>
</gene>
<dbReference type="EMBL" id="QICS01000002">
    <property type="protein sequence ID" value="PXV93391.1"/>
    <property type="molecule type" value="Genomic_DNA"/>
</dbReference>
<evidence type="ECO:0000313" key="10">
    <source>
        <dbReference type="Proteomes" id="UP000247523"/>
    </source>
</evidence>
<keyword evidence="4 7" id="KW-1133">Transmembrane helix</keyword>
<name>A0A318EPJ5_9FIRM</name>
<evidence type="ECO:0000256" key="1">
    <source>
        <dbReference type="ARBA" id="ARBA00004651"/>
    </source>
</evidence>
<feature type="transmembrane region" description="Helical" evidence="7">
    <location>
        <begin position="690"/>
        <end position="717"/>
    </location>
</feature>
<evidence type="ECO:0000256" key="5">
    <source>
        <dbReference type="ARBA" id="ARBA00023136"/>
    </source>
</evidence>
<keyword evidence="3 7" id="KW-0812">Transmembrane</keyword>
<evidence type="ECO:0000256" key="3">
    <source>
        <dbReference type="ARBA" id="ARBA00022692"/>
    </source>
</evidence>
<keyword evidence="5 7" id="KW-0472">Membrane</keyword>
<feature type="transmembrane region" description="Helical" evidence="7">
    <location>
        <begin position="784"/>
        <end position="802"/>
    </location>
</feature>
<evidence type="ECO:0000313" key="9">
    <source>
        <dbReference type="EMBL" id="PXV93391.1"/>
    </source>
</evidence>
<dbReference type="Proteomes" id="UP000247523">
    <property type="component" value="Unassembled WGS sequence"/>
</dbReference>
<sequence>MIRKFALRIIRADKTKGISAIIAMILTSILFSTLFTTIIGMNKASEYSEIKKSGMLSQIVLKDCDSKIEDAIEKIRSNDMVDSTGYRKYLADVVNDELSYNVELSYEDEVYSTHCFQDLKEGHMPEAENEIVMDESTIKALGIEKKIGASVPLNLKIGDTYVSEDFILSGWFELNNALEIKTGQVVTSKCYAKKWESNYTKNSIYGAESVDILLKNSKNVEEQAENLLTQVGLDLETVRFSVNPAYCDDTSTIETSSLLVMIVGILLIVIVGYLIINNIFHIATIRDAKEYGQLKTIGMTKKQIGALIGWQAVFLLIVAIPIGILVGLSIGEYILPSILSQTSFKVVAKDNLFEMKEIVVILAFSIIFVLVTTLLSIFGPIKIIGKLSPIESSRLELKVYNKSHKTTDGSKLHKFAFYNISRNKKNMIILIISISLPILLASIAFSVLNSFDMDKYLSTMIYSDYKVATDNFFKNSYLTNEGEIASVSLDTIEDIETSDTVEDGGLIYGSCNNLNIVIENEKKSRDDYWLNLYGLDSFNLQEDMIFENDIDLTAFYDGTGILEGVWLNDDGSIMPGTSNYDIGDMVNIQTEEGKEKEYQVIGHLNIGGSVLNTGISGDNITYELYLDSNSYKQLVTEPQLMAYTFDVKNGQESNAEDVMKQITSSYPDVDYQSKTTYEEEFNTLKNMVELISILLCGVLSFIALINLINVFITSILVRKEEIGILRSIGMTRRQLVKMLLFEMLYYCGLAFIVSMILSILLSITMVTPFCNSISFLTYSLRPSVYVYILLIIVVISGVTVTFEEKQISKKSVTEQLRSV</sequence>
<dbReference type="InterPro" id="IPR003838">
    <property type="entry name" value="ABC3_permease_C"/>
</dbReference>
<dbReference type="Pfam" id="PF02687">
    <property type="entry name" value="FtsX"/>
    <property type="match status" value="2"/>
</dbReference>